<feature type="domain" description="Phosphotyrosine protein phosphatase I" evidence="1">
    <location>
        <begin position="9"/>
        <end position="41"/>
    </location>
</feature>
<dbReference type="Gene3D" id="3.40.50.2300">
    <property type="match status" value="1"/>
</dbReference>
<evidence type="ECO:0000313" key="2">
    <source>
        <dbReference type="EMBL" id="HDD53491.1"/>
    </source>
</evidence>
<comment type="caution">
    <text evidence="2">The sequence shown here is derived from an EMBL/GenBank/DDBJ whole genome shotgun (WGS) entry which is preliminary data.</text>
</comment>
<sequence length="42" mass="4771">MKEEPKKTVLFLCWGNACRSIMAEALTKHYWGDRVEALSSGI</sequence>
<evidence type="ECO:0000259" key="1">
    <source>
        <dbReference type="Pfam" id="PF01451"/>
    </source>
</evidence>
<dbReference type="InterPro" id="IPR023485">
    <property type="entry name" value="Ptyr_pPase"/>
</dbReference>
<gene>
    <name evidence="2" type="ORF">ENF32_05430</name>
</gene>
<reference evidence="2" key="1">
    <citation type="journal article" date="2020" name="mSystems">
        <title>Genome- and Community-Level Interaction Insights into Carbon Utilization and Element Cycling Functions of Hydrothermarchaeota in Hydrothermal Sediment.</title>
        <authorList>
            <person name="Zhou Z."/>
            <person name="Liu Y."/>
            <person name="Xu W."/>
            <person name="Pan J."/>
            <person name="Luo Z.H."/>
            <person name="Li M."/>
        </authorList>
    </citation>
    <scope>NUCLEOTIDE SEQUENCE [LARGE SCALE GENOMIC DNA]</scope>
    <source>
        <strain evidence="2">HyVt-115</strain>
    </source>
</reference>
<dbReference type="AlphaFoldDB" id="A0A7C0U748"/>
<organism evidence="2">
    <name type="scientific">Thermosulfidibacter takaii</name>
    <dbReference type="NCBI Taxonomy" id="412593"/>
    <lineage>
        <taxon>Bacteria</taxon>
        <taxon>Pseudomonadati</taxon>
        <taxon>Thermosulfidibacterota</taxon>
        <taxon>Thermosulfidibacteria</taxon>
        <taxon>Thermosulfidibacterales</taxon>
        <taxon>Thermosulfidibacteraceae</taxon>
    </lineage>
</organism>
<dbReference type="Proteomes" id="UP000885690">
    <property type="component" value="Unassembled WGS sequence"/>
</dbReference>
<dbReference type="SUPFAM" id="SSF52788">
    <property type="entry name" value="Phosphotyrosine protein phosphatases I"/>
    <property type="match status" value="1"/>
</dbReference>
<feature type="non-terminal residue" evidence="2">
    <location>
        <position position="42"/>
    </location>
</feature>
<name>A0A7C0U748_9BACT</name>
<accession>A0A7C0U748</accession>
<protein>
    <submittedName>
        <fullName evidence="2">Arsenate reductase ArsC</fullName>
    </submittedName>
</protein>
<dbReference type="InterPro" id="IPR036196">
    <property type="entry name" value="Ptyr_pPase_sf"/>
</dbReference>
<dbReference type="Pfam" id="PF01451">
    <property type="entry name" value="LMWPc"/>
    <property type="match status" value="1"/>
</dbReference>
<proteinExistence type="predicted"/>
<dbReference type="EMBL" id="DQWS01000202">
    <property type="protein sequence ID" value="HDD53491.1"/>
    <property type="molecule type" value="Genomic_DNA"/>
</dbReference>